<dbReference type="AlphaFoldDB" id="A0A0F9SN23"/>
<accession>A0A0F9SN23</accession>
<evidence type="ECO:0000313" key="1">
    <source>
        <dbReference type="EMBL" id="KKN70425.1"/>
    </source>
</evidence>
<reference evidence="1" key="1">
    <citation type="journal article" date="2015" name="Nature">
        <title>Complex archaea that bridge the gap between prokaryotes and eukaryotes.</title>
        <authorList>
            <person name="Spang A."/>
            <person name="Saw J.H."/>
            <person name="Jorgensen S.L."/>
            <person name="Zaremba-Niedzwiedzka K."/>
            <person name="Martijn J."/>
            <person name="Lind A.E."/>
            <person name="van Eijk R."/>
            <person name="Schleper C."/>
            <person name="Guy L."/>
            <person name="Ettema T.J."/>
        </authorList>
    </citation>
    <scope>NUCLEOTIDE SEQUENCE</scope>
</reference>
<name>A0A0F9SN23_9ZZZZ</name>
<sequence length="83" mass="9619">MKRVSKKQEVELQLRHFIKRELISKYAMNCMTCGRWSVIHPLAYLILYHSAEAGKLALKIVLQNVTIAIQLGRNVQKRDPKTV</sequence>
<dbReference type="EMBL" id="LAZR01000403">
    <property type="protein sequence ID" value="KKN70425.1"/>
    <property type="molecule type" value="Genomic_DNA"/>
</dbReference>
<proteinExistence type="predicted"/>
<protein>
    <submittedName>
        <fullName evidence="1">Uncharacterized protein</fullName>
    </submittedName>
</protein>
<comment type="caution">
    <text evidence="1">The sequence shown here is derived from an EMBL/GenBank/DDBJ whole genome shotgun (WGS) entry which is preliminary data.</text>
</comment>
<gene>
    <name evidence="1" type="ORF">LCGC14_0431200</name>
</gene>
<organism evidence="1">
    <name type="scientific">marine sediment metagenome</name>
    <dbReference type="NCBI Taxonomy" id="412755"/>
    <lineage>
        <taxon>unclassified sequences</taxon>
        <taxon>metagenomes</taxon>
        <taxon>ecological metagenomes</taxon>
    </lineage>
</organism>